<dbReference type="Gene3D" id="2.30.29.30">
    <property type="entry name" value="Pleckstrin-homology domain (PH domain)/Phosphotyrosine-binding domain (PTB)"/>
    <property type="match status" value="1"/>
</dbReference>
<dbReference type="InterPro" id="IPR004127">
    <property type="entry name" value="Prefoldin_subunit_alpha"/>
</dbReference>
<evidence type="ECO:0000313" key="6">
    <source>
        <dbReference type="WBParaSite" id="maker-uti_cns_0017397-snap-gene-0.3-mRNA-1"/>
    </source>
</evidence>
<dbReference type="Pfam" id="PF00568">
    <property type="entry name" value="WH1"/>
    <property type="match status" value="1"/>
</dbReference>
<dbReference type="AlphaFoldDB" id="A0A1I8IWF9"/>
<proteinExistence type="predicted"/>
<dbReference type="Gene3D" id="3.90.810.10">
    <property type="entry name" value="CRIB domain"/>
    <property type="match status" value="1"/>
</dbReference>
<dbReference type="Gene3D" id="1.10.287.370">
    <property type="match status" value="1"/>
</dbReference>
<evidence type="ECO:0000313" key="5">
    <source>
        <dbReference type="Proteomes" id="UP000095280"/>
    </source>
</evidence>
<keyword evidence="5" id="KW-1185">Reference proteome</keyword>
<feature type="domain" description="WH1" evidence="4">
    <location>
        <begin position="272"/>
        <end position="384"/>
    </location>
</feature>
<feature type="region of interest" description="Disordered" evidence="2">
    <location>
        <begin position="66"/>
        <end position="88"/>
    </location>
</feature>
<evidence type="ECO:0000259" key="3">
    <source>
        <dbReference type="PROSITE" id="PS50108"/>
    </source>
</evidence>
<name>A0A1I8IWF9_9PLAT</name>
<dbReference type="InterPro" id="IPR000697">
    <property type="entry name" value="WH1/EVH1_dom"/>
</dbReference>
<protein>
    <submittedName>
        <fullName evidence="6">CRIB domain-containing protein</fullName>
    </submittedName>
</protein>
<dbReference type="InterPro" id="IPR000095">
    <property type="entry name" value="CRIB_dom"/>
</dbReference>
<sequence length="583" mass="63332">MRRWSSRRQSTEMKNVCLRTSWKSEMLPRRSCLFFCSSCGALRDKWTGKRHAEFTHLRFSLAPRSSASSSLAPDPVPPSAAAAAAMGGSSEPDDAVSFLASSGSSRRLLLMSKPRNWITSGLREAKFRTFLRNELLADLEAWLSRRNQLDRDIEQLQALHQTVATLESECSQHGFINVLGDLGCEFFVQARVAVGTKQSDFKRCLCVNIGMDVHLEMSLDEAAEFASARLASVEAEREAACNNDSSSGGGGVSHSWSELLTPGEQSALSACLARSGCQCLASAVARLYRGQETPPPSRWVPLATGVVCFVRRPGHRFAVQFYDMDNIRQEPALDQDLYPGMQYHSAYDFFHHFEAANCVVGFCFADCDTGLDEGARLGQCVKLQALKMGPARQVAEPALAPASRPIRSGGGGSGFGRRLSLRRSKSSVNADSKLRHHRPTSEATSAAPAPLQSSAAAPSTATPTTASAAPHSAVHHPQHRRLTRGRLRRQDIGAPQNFRHVQHAGVDTLADNAARIDQFDWQSDPVLRQLFGSLDADLQAKVAASPTGPQALNKFADRHGGIQNLMELAKSQGYTAGVETDAS</sequence>
<accession>A0A1I8IWF9</accession>
<evidence type="ECO:0000256" key="2">
    <source>
        <dbReference type="SAM" id="MobiDB-lite"/>
    </source>
</evidence>
<dbReference type="InterPro" id="IPR036936">
    <property type="entry name" value="CRIB_dom_sf"/>
</dbReference>
<dbReference type="PROSITE" id="PS50108">
    <property type="entry name" value="CRIB"/>
    <property type="match status" value="1"/>
</dbReference>
<feature type="compositionally biased region" description="Low complexity" evidence="2">
    <location>
        <begin position="441"/>
        <end position="472"/>
    </location>
</feature>
<organism evidence="5 6">
    <name type="scientific">Macrostomum lignano</name>
    <dbReference type="NCBI Taxonomy" id="282301"/>
    <lineage>
        <taxon>Eukaryota</taxon>
        <taxon>Metazoa</taxon>
        <taxon>Spiralia</taxon>
        <taxon>Lophotrochozoa</taxon>
        <taxon>Platyhelminthes</taxon>
        <taxon>Rhabditophora</taxon>
        <taxon>Macrostomorpha</taxon>
        <taxon>Macrostomida</taxon>
        <taxon>Macrostomidae</taxon>
        <taxon>Macrostomum</taxon>
    </lineage>
</organism>
<feature type="compositionally biased region" description="Basic residues" evidence="2">
    <location>
        <begin position="473"/>
        <end position="485"/>
    </location>
</feature>
<keyword evidence="1" id="KW-0175">Coiled coil</keyword>
<reference evidence="6" key="1">
    <citation type="submission" date="2016-11" db="UniProtKB">
        <authorList>
            <consortium name="WormBaseParasite"/>
        </authorList>
    </citation>
    <scope>IDENTIFICATION</scope>
</reference>
<feature type="coiled-coil region" evidence="1">
    <location>
        <begin position="132"/>
        <end position="169"/>
    </location>
</feature>
<evidence type="ECO:0000259" key="4">
    <source>
        <dbReference type="PROSITE" id="PS50229"/>
    </source>
</evidence>
<dbReference type="PROSITE" id="PS50229">
    <property type="entry name" value="WH1"/>
    <property type="match status" value="1"/>
</dbReference>
<feature type="region of interest" description="Disordered" evidence="2">
    <location>
        <begin position="397"/>
        <end position="485"/>
    </location>
</feature>
<dbReference type="SUPFAM" id="SSF46579">
    <property type="entry name" value="Prefoldin"/>
    <property type="match status" value="1"/>
</dbReference>
<dbReference type="InterPro" id="IPR011993">
    <property type="entry name" value="PH-like_dom_sf"/>
</dbReference>
<dbReference type="Proteomes" id="UP000095280">
    <property type="component" value="Unplaced"/>
</dbReference>
<dbReference type="WBParaSite" id="maker-uti_cns_0017397-snap-gene-0.3-mRNA-1">
    <property type="protein sequence ID" value="maker-uti_cns_0017397-snap-gene-0.3-mRNA-1"/>
    <property type="gene ID" value="maker-uti_cns_0017397-snap-gene-0.3"/>
</dbReference>
<dbReference type="SMART" id="SM00461">
    <property type="entry name" value="WH1"/>
    <property type="match status" value="1"/>
</dbReference>
<feature type="domain" description="CRIB" evidence="3">
    <location>
        <begin position="492"/>
        <end position="505"/>
    </location>
</feature>
<dbReference type="Pfam" id="PF02996">
    <property type="entry name" value="Prefoldin"/>
    <property type="match status" value="1"/>
</dbReference>
<dbReference type="SUPFAM" id="SSF50729">
    <property type="entry name" value="PH domain-like"/>
    <property type="match status" value="1"/>
</dbReference>
<evidence type="ECO:0000256" key="1">
    <source>
        <dbReference type="SAM" id="Coils"/>
    </source>
</evidence>
<dbReference type="InterPro" id="IPR009053">
    <property type="entry name" value="Prefoldin"/>
</dbReference>